<evidence type="ECO:0000256" key="1">
    <source>
        <dbReference type="SAM" id="MobiDB-lite"/>
    </source>
</evidence>
<gene>
    <name evidence="3" type="ORF">LIER_01483</name>
</gene>
<feature type="compositionally biased region" description="Polar residues" evidence="1">
    <location>
        <begin position="26"/>
        <end position="44"/>
    </location>
</feature>
<feature type="region of interest" description="Disordered" evidence="1">
    <location>
        <begin position="1"/>
        <end position="132"/>
    </location>
</feature>
<dbReference type="InterPro" id="IPR044251">
    <property type="entry name" value="LHP1-like"/>
</dbReference>
<evidence type="ECO:0000313" key="3">
    <source>
        <dbReference type="EMBL" id="GAA0140058.1"/>
    </source>
</evidence>
<keyword evidence="4" id="KW-1185">Reference proteome</keyword>
<accession>A0AAV3NQM5</accession>
<dbReference type="PANTHER" id="PTHR47240">
    <property type="entry name" value="CHROMO DOMAIN-CONTAINING PROTEIN LHP1"/>
    <property type="match status" value="1"/>
</dbReference>
<reference evidence="3 4" key="1">
    <citation type="submission" date="2024-01" db="EMBL/GenBank/DDBJ databases">
        <title>The complete chloroplast genome sequence of Lithospermum erythrorhizon: insights into the phylogenetic relationship among Boraginaceae species and the maternal lineages of purple gromwells.</title>
        <authorList>
            <person name="Okada T."/>
            <person name="Watanabe K."/>
        </authorList>
    </citation>
    <scope>NUCLEOTIDE SEQUENCE [LARGE SCALE GENOMIC DNA]</scope>
</reference>
<dbReference type="EMBL" id="BAABME010000143">
    <property type="protein sequence ID" value="GAA0140058.1"/>
    <property type="molecule type" value="Genomic_DNA"/>
</dbReference>
<keyword evidence="2" id="KW-1133">Transmembrane helix</keyword>
<evidence type="ECO:0000313" key="4">
    <source>
        <dbReference type="Proteomes" id="UP001454036"/>
    </source>
</evidence>
<feature type="compositionally biased region" description="Basic residues" evidence="1">
    <location>
        <begin position="1"/>
        <end position="25"/>
    </location>
</feature>
<dbReference type="Proteomes" id="UP001454036">
    <property type="component" value="Unassembled WGS sequence"/>
</dbReference>
<comment type="caution">
    <text evidence="3">The sequence shown here is derived from an EMBL/GenBank/DDBJ whole genome shotgun (WGS) entry which is preliminary data.</text>
</comment>
<evidence type="ECO:0000256" key="2">
    <source>
        <dbReference type="SAM" id="Phobius"/>
    </source>
</evidence>
<proteinExistence type="predicted"/>
<sequence>MKIYRLKRKGRRKGGCSRRPRKRQNTKQQQPSSMASSEQKTMTLSEAPPSPSHELDVSNGGGDNRTGTLVKGTVDELDSLASQTPLDDTNGGSGEEDEAVMGKETTDDELDKENVGENAEKIQENETGEGNVTSNERVWVDANEVVENAANGFNGVKKCTQEFGNGWIAPEDDDEEDTEDSETIVEILKAIGYSSPFTVGGDVSITFVARRSDGMEVTVDNETLKKTQPQLVIFPLPITRILFLIYVVFP</sequence>
<dbReference type="GO" id="GO:0031507">
    <property type="term" value="P:heterochromatin formation"/>
    <property type="evidence" value="ECO:0007669"/>
    <property type="project" value="InterPro"/>
</dbReference>
<name>A0AAV3NQM5_LITER</name>
<feature type="compositionally biased region" description="Basic and acidic residues" evidence="1">
    <location>
        <begin position="112"/>
        <end position="124"/>
    </location>
</feature>
<keyword evidence="2" id="KW-0812">Transmembrane</keyword>
<feature type="transmembrane region" description="Helical" evidence="2">
    <location>
        <begin position="231"/>
        <end position="249"/>
    </location>
</feature>
<protein>
    <submittedName>
        <fullName evidence="3">Uncharacterized protein</fullName>
    </submittedName>
</protein>
<dbReference type="AlphaFoldDB" id="A0AAV3NQM5"/>
<organism evidence="3 4">
    <name type="scientific">Lithospermum erythrorhizon</name>
    <name type="common">Purple gromwell</name>
    <name type="synonym">Lithospermum officinale var. erythrorhizon</name>
    <dbReference type="NCBI Taxonomy" id="34254"/>
    <lineage>
        <taxon>Eukaryota</taxon>
        <taxon>Viridiplantae</taxon>
        <taxon>Streptophyta</taxon>
        <taxon>Embryophyta</taxon>
        <taxon>Tracheophyta</taxon>
        <taxon>Spermatophyta</taxon>
        <taxon>Magnoliopsida</taxon>
        <taxon>eudicotyledons</taxon>
        <taxon>Gunneridae</taxon>
        <taxon>Pentapetalae</taxon>
        <taxon>asterids</taxon>
        <taxon>lamiids</taxon>
        <taxon>Boraginales</taxon>
        <taxon>Boraginaceae</taxon>
        <taxon>Boraginoideae</taxon>
        <taxon>Lithospermeae</taxon>
        <taxon>Lithospermum</taxon>
    </lineage>
</organism>
<dbReference type="PANTHER" id="PTHR47240:SF2">
    <property type="entry name" value="CHROMO DOMAIN-CONTAINING PROTEIN LHP1"/>
    <property type="match status" value="1"/>
</dbReference>
<keyword evidence="2" id="KW-0472">Membrane</keyword>